<sequence>MSLTTTPLNTQLQLPRVMDSTLSYPMPDGVYAIPHDELDLRSDEEVDHDLFNPKPVSDEKNIWFFWHSGHGKMHGYTRRTVRNWHRRFSKKGWVVRVLDFESGSPLNVAHYLDIHDTDVFPKAFTDSSVGGHHSYQHISDLVRFPLLLKYGGVYADVGMVQIGDLDRVWNATIGDPSSPYEVFTYNMGGPEERGMANYFLASGRNNPFFLRCHKLLLALWAEDGGKTSTEGMHASPLLKGIALLDTGNSFEENGRTYSREETAKMLTDYIIQGQVITMVMGLIDPEDGWNGPKYVAEHIYAYDYMVGSQLINEITAWDGPKQFELMSLPVAKPGEEESDDQRLARKIIEDCLSKSFGMKLATGIIVRIMGETLSSLWRNNEGSDNVPGTYAHWLRYGTLYWCPKEHPAKLHFTEMPAFKIGPLLREGELGPGAKSNDFRVPN</sequence>
<name>A0A8G0LD81_9HYPO</name>
<dbReference type="GO" id="GO:0016757">
    <property type="term" value="F:glycosyltransferase activity"/>
    <property type="evidence" value="ECO:0007669"/>
    <property type="project" value="InterPro"/>
</dbReference>
<dbReference type="SUPFAM" id="SSF53448">
    <property type="entry name" value="Nucleotide-diphospho-sugar transferases"/>
    <property type="match status" value="1"/>
</dbReference>
<reference evidence="1 2" key="1">
    <citation type="journal article" date="2021" name="BMC Genomics">
        <title>Telomere-to-telomere genome assembly of asparaginase-producing Trichoderma simmonsii.</title>
        <authorList>
            <person name="Chung D."/>
            <person name="Kwon Y.M."/>
            <person name="Yang Y."/>
        </authorList>
    </citation>
    <scope>NUCLEOTIDE SEQUENCE [LARGE SCALE GENOMIC DNA]</scope>
    <source>
        <strain evidence="1 2">GH-Sj1</strain>
    </source>
</reference>
<proteinExistence type="predicted"/>
<evidence type="ECO:0000313" key="2">
    <source>
        <dbReference type="Proteomes" id="UP000826661"/>
    </source>
</evidence>
<dbReference type="Gene3D" id="3.90.550.20">
    <property type="match status" value="1"/>
</dbReference>
<gene>
    <name evidence="1" type="ORF">H0G86_007305</name>
</gene>
<dbReference type="EMBL" id="CP075867">
    <property type="protein sequence ID" value="QYT00209.1"/>
    <property type="molecule type" value="Genomic_DNA"/>
</dbReference>
<dbReference type="InterPro" id="IPR008441">
    <property type="entry name" value="AfumC-like_glycosyl_Trfase"/>
</dbReference>
<organism evidence="1 2">
    <name type="scientific">Trichoderma simmonsii</name>
    <dbReference type="NCBI Taxonomy" id="1491479"/>
    <lineage>
        <taxon>Eukaryota</taxon>
        <taxon>Fungi</taxon>
        <taxon>Dikarya</taxon>
        <taxon>Ascomycota</taxon>
        <taxon>Pezizomycotina</taxon>
        <taxon>Sordariomycetes</taxon>
        <taxon>Hypocreomycetidae</taxon>
        <taxon>Hypocreales</taxon>
        <taxon>Hypocreaceae</taxon>
        <taxon>Trichoderma</taxon>
    </lineage>
</organism>
<evidence type="ECO:0000313" key="1">
    <source>
        <dbReference type="EMBL" id="QYT00209.1"/>
    </source>
</evidence>
<accession>A0A8G0LD81</accession>
<dbReference type="Proteomes" id="UP000826661">
    <property type="component" value="Chromosome IV"/>
</dbReference>
<dbReference type="InterPro" id="IPR029044">
    <property type="entry name" value="Nucleotide-diphossugar_trans"/>
</dbReference>
<dbReference type="Pfam" id="PF05704">
    <property type="entry name" value="Caps_synth"/>
    <property type="match status" value="1"/>
</dbReference>
<protein>
    <submittedName>
        <fullName evidence="1">GT glycosyltransferase sugar-binding region</fullName>
    </submittedName>
</protein>
<keyword evidence="2" id="KW-1185">Reference proteome</keyword>
<dbReference type="AlphaFoldDB" id="A0A8G0LD81"/>